<accession>A0A0K1Y4Z3</accession>
<dbReference type="GeneID" id="26518612"/>
<dbReference type="RefSeq" id="YP_009190778.1">
    <property type="nucleotide sequence ID" value="NC_028686.1"/>
</dbReference>
<evidence type="ECO:0000313" key="1">
    <source>
        <dbReference type="EMBL" id="AKY02068.1"/>
    </source>
</evidence>
<name>A0A0K1Y4Z3_9CAUD</name>
<proteinExistence type="predicted"/>
<gene>
    <name evidence="1" type="ORF">JD18_197</name>
</gene>
<reference evidence="1 2" key="1">
    <citation type="submission" date="2015-07" db="EMBL/GenBank/DDBJ databases">
        <title>Isolation and characterization of JD18-a novel lytic bacteriophage for Klebsiella pneumoniae.</title>
        <authorList>
            <person name="Fan J."/>
            <person name="Zhang X."/>
            <person name="Guo X."/>
            <person name="He P."/>
            <person name="Zhang Y."/>
        </authorList>
    </citation>
    <scope>NUCLEOTIDE SEQUENCE [LARGE SCALE GENOMIC DNA]</scope>
</reference>
<sequence length="92" mass="10274">MIVSAFYDSRKKKVETIISDTRDGTPANKNGVKAYIDKYCPPEFRMVDGVDSLSINVINAKIEFINATMPIGYSDSDGSNAKMPKEKFITKF</sequence>
<protein>
    <submittedName>
        <fullName evidence="1">Uncharacterized protein</fullName>
    </submittedName>
</protein>
<dbReference type="Proteomes" id="UP000204179">
    <property type="component" value="Segment"/>
</dbReference>
<keyword evidence="2" id="KW-1185">Reference proteome</keyword>
<dbReference type="KEGG" id="vg:26518612"/>
<evidence type="ECO:0000313" key="2">
    <source>
        <dbReference type="Proteomes" id="UP000204179"/>
    </source>
</evidence>
<dbReference type="EMBL" id="KT239446">
    <property type="protein sequence ID" value="AKY02068.1"/>
    <property type="molecule type" value="Genomic_DNA"/>
</dbReference>
<organism evidence="1 2">
    <name type="scientific">Klebsiella phage JD18</name>
    <dbReference type="NCBI Taxonomy" id="1698360"/>
    <lineage>
        <taxon>Viruses</taxon>
        <taxon>Duplodnaviria</taxon>
        <taxon>Heunggongvirae</taxon>
        <taxon>Uroviricota</taxon>
        <taxon>Caudoviricetes</taxon>
        <taxon>Pantevenvirales</taxon>
        <taxon>Straboviridae</taxon>
        <taxon>Tevenvirinae</taxon>
        <taxon>Jiaodavirus</taxon>
        <taxon>Jiaodavirus jd18</taxon>
    </lineage>
</organism>